<dbReference type="InterPro" id="IPR039422">
    <property type="entry name" value="MarR/SlyA-like"/>
</dbReference>
<evidence type="ECO:0000313" key="5">
    <source>
        <dbReference type="EMBL" id="RVU34269.1"/>
    </source>
</evidence>
<evidence type="ECO:0000256" key="1">
    <source>
        <dbReference type="ARBA" id="ARBA00023015"/>
    </source>
</evidence>
<name>A0A437QIB3_9PROT</name>
<dbReference type="PROSITE" id="PS01117">
    <property type="entry name" value="HTH_MARR_1"/>
    <property type="match status" value="1"/>
</dbReference>
<keyword evidence="3" id="KW-0804">Transcription</keyword>
<sequence length="169" mass="18568">MPGSPAASGPFVDDYLLYLMARASALTSAGFHNQVSALGIQVYEWRIMAVLYGTDGVTVGGLARRCLIKQPSVTKNIDRMEERGLVSRSPSPDDRRQVIISLTERGTEIVADLVHRARAHEAEVLADFPAEEAETLKRVLRRLIERHKEDSPTDFAATLAAAESNTFSD</sequence>
<keyword evidence="6" id="KW-1185">Reference proteome</keyword>
<dbReference type="EMBL" id="SADE01000004">
    <property type="protein sequence ID" value="RVU34269.1"/>
    <property type="molecule type" value="Genomic_DNA"/>
</dbReference>
<proteinExistence type="predicted"/>
<dbReference type="AlphaFoldDB" id="A0A437QIB3"/>
<dbReference type="Proteomes" id="UP000287447">
    <property type="component" value="Unassembled WGS sequence"/>
</dbReference>
<organism evidence="5 6">
    <name type="scientific">Hwanghaeella grinnelliae</name>
    <dbReference type="NCBI Taxonomy" id="2500179"/>
    <lineage>
        <taxon>Bacteria</taxon>
        <taxon>Pseudomonadati</taxon>
        <taxon>Pseudomonadota</taxon>
        <taxon>Alphaproteobacteria</taxon>
        <taxon>Rhodospirillales</taxon>
        <taxon>Rhodospirillaceae</taxon>
        <taxon>Hwanghaeella</taxon>
    </lineage>
</organism>
<dbReference type="Gene3D" id="1.10.10.10">
    <property type="entry name" value="Winged helix-like DNA-binding domain superfamily/Winged helix DNA-binding domain"/>
    <property type="match status" value="1"/>
</dbReference>
<dbReference type="PANTHER" id="PTHR33164:SF43">
    <property type="entry name" value="HTH-TYPE TRANSCRIPTIONAL REPRESSOR YETL"/>
    <property type="match status" value="1"/>
</dbReference>
<protein>
    <submittedName>
        <fullName evidence="5">MarR family transcriptional regulator</fullName>
    </submittedName>
</protein>
<dbReference type="Pfam" id="PF12802">
    <property type="entry name" value="MarR_2"/>
    <property type="match status" value="1"/>
</dbReference>
<reference evidence="6" key="1">
    <citation type="submission" date="2019-01" db="EMBL/GenBank/DDBJ databases">
        <title>Gri0909 isolated from a small marine red alga.</title>
        <authorList>
            <person name="Kim J."/>
            <person name="Jeong S.E."/>
            <person name="Jeon C.O."/>
        </authorList>
    </citation>
    <scope>NUCLEOTIDE SEQUENCE [LARGE SCALE GENOMIC DNA]</scope>
    <source>
        <strain evidence="6">Gri0909</strain>
    </source>
</reference>
<dbReference type="SUPFAM" id="SSF46785">
    <property type="entry name" value="Winged helix' DNA-binding domain"/>
    <property type="match status" value="1"/>
</dbReference>
<gene>
    <name evidence="5" type="ORF">EOI86_22535</name>
</gene>
<keyword evidence="1" id="KW-0805">Transcription regulation</keyword>
<accession>A0A437QIB3</accession>
<evidence type="ECO:0000256" key="3">
    <source>
        <dbReference type="ARBA" id="ARBA00023163"/>
    </source>
</evidence>
<feature type="domain" description="HTH marR-type" evidence="4">
    <location>
        <begin position="13"/>
        <end position="145"/>
    </location>
</feature>
<dbReference type="PANTHER" id="PTHR33164">
    <property type="entry name" value="TRANSCRIPTIONAL REGULATOR, MARR FAMILY"/>
    <property type="match status" value="1"/>
</dbReference>
<evidence type="ECO:0000259" key="4">
    <source>
        <dbReference type="PROSITE" id="PS50995"/>
    </source>
</evidence>
<dbReference type="SMART" id="SM00347">
    <property type="entry name" value="HTH_MARR"/>
    <property type="match status" value="1"/>
</dbReference>
<keyword evidence="2" id="KW-0238">DNA-binding</keyword>
<evidence type="ECO:0000256" key="2">
    <source>
        <dbReference type="ARBA" id="ARBA00023125"/>
    </source>
</evidence>
<dbReference type="PRINTS" id="PR00598">
    <property type="entry name" value="HTHMARR"/>
</dbReference>
<comment type="caution">
    <text evidence="5">The sequence shown here is derived from an EMBL/GenBank/DDBJ whole genome shotgun (WGS) entry which is preliminary data.</text>
</comment>
<dbReference type="GO" id="GO:0006950">
    <property type="term" value="P:response to stress"/>
    <property type="evidence" value="ECO:0007669"/>
    <property type="project" value="TreeGrafter"/>
</dbReference>
<dbReference type="OrthoDB" id="5974674at2"/>
<dbReference type="InterPro" id="IPR036388">
    <property type="entry name" value="WH-like_DNA-bd_sf"/>
</dbReference>
<dbReference type="GO" id="GO:0003677">
    <property type="term" value="F:DNA binding"/>
    <property type="evidence" value="ECO:0007669"/>
    <property type="project" value="UniProtKB-KW"/>
</dbReference>
<dbReference type="PROSITE" id="PS50995">
    <property type="entry name" value="HTH_MARR_2"/>
    <property type="match status" value="1"/>
</dbReference>
<dbReference type="InterPro" id="IPR000835">
    <property type="entry name" value="HTH_MarR-typ"/>
</dbReference>
<dbReference type="GO" id="GO:0003700">
    <property type="term" value="F:DNA-binding transcription factor activity"/>
    <property type="evidence" value="ECO:0007669"/>
    <property type="project" value="InterPro"/>
</dbReference>
<dbReference type="InterPro" id="IPR023187">
    <property type="entry name" value="Tscrpt_reg_MarR-type_CS"/>
</dbReference>
<dbReference type="InterPro" id="IPR036390">
    <property type="entry name" value="WH_DNA-bd_sf"/>
</dbReference>
<evidence type="ECO:0000313" key="6">
    <source>
        <dbReference type="Proteomes" id="UP000287447"/>
    </source>
</evidence>